<evidence type="ECO:0000313" key="8">
    <source>
        <dbReference type="EMBL" id="WDF68946.1"/>
    </source>
</evidence>
<name>A0ABY7WH41_9SPHI</name>
<accession>A0ABY7WH41</accession>
<keyword evidence="5" id="KW-0998">Cell outer membrane</keyword>
<keyword evidence="3" id="KW-0732">Signal</keyword>
<comment type="subcellular location">
    <subcellularLocation>
        <location evidence="1">Cell outer membrane</location>
    </subcellularLocation>
</comment>
<organism evidence="8 9">
    <name type="scientific">Sphingobacterium oryzagri</name>
    <dbReference type="NCBI Taxonomy" id="3025669"/>
    <lineage>
        <taxon>Bacteria</taxon>
        <taxon>Pseudomonadati</taxon>
        <taxon>Bacteroidota</taxon>
        <taxon>Sphingobacteriia</taxon>
        <taxon>Sphingobacteriales</taxon>
        <taxon>Sphingobacteriaceae</taxon>
        <taxon>Sphingobacterium</taxon>
    </lineage>
</organism>
<feature type="domain" description="RagB/SusD" evidence="6">
    <location>
        <begin position="407"/>
        <end position="505"/>
    </location>
</feature>
<evidence type="ECO:0000256" key="2">
    <source>
        <dbReference type="ARBA" id="ARBA00006275"/>
    </source>
</evidence>
<dbReference type="Proteomes" id="UP001221558">
    <property type="component" value="Chromosome"/>
</dbReference>
<evidence type="ECO:0000256" key="1">
    <source>
        <dbReference type="ARBA" id="ARBA00004442"/>
    </source>
</evidence>
<dbReference type="Pfam" id="PF14322">
    <property type="entry name" value="SusD-like_3"/>
    <property type="match status" value="1"/>
</dbReference>
<dbReference type="PROSITE" id="PS51257">
    <property type="entry name" value="PROKAR_LIPOPROTEIN"/>
    <property type="match status" value="1"/>
</dbReference>
<gene>
    <name evidence="8" type="ORF">PQ465_00895</name>
</gene>
<dbReference type="SUPFAM" id="SSF48452">
    <property type="entry name" value="TPR-like"/>
    <property type="match status" value="1"/>
</dbReference>
<evidence type="ECO:0000313" key="9">
    <source>
        <dbReference type="Proteomes" id="UP001221558"/>
    </source>
</evidence>
<keyword evidence="4" id="KW-0472">Membrane</keyword>
<feature type="domain" description="SusD-like N-terminal" evidence="7">
    <location>
        <begin position="98"/>
        <end position="237"/>
    </location>
</feature>
<dbReference type="EMBL" id="CP117880">
    <property type="protein sequence ID" value="WDF68946.1"/>
    <property type="molecule type" value="Genomic_DNA"/>
</dbReference>
<dbReference type="InterPro" id="IPR033985">
    <property type="entry name" value="SusD-like_N"/>
</dbReference>
<evidence type="ECO:0000259" key="7">
    <source>
        <dbReference type="Pfam" id="PF14322"/>
    </source>
</evidence>
<dbReference type="Gene3D" id="1.25.40.390">
    <property type="match status" value="1"/>
</dbReference>
<dbReference type="Pfam" id="PF07980">
    <property type="entry name" value="SusD_RagB"/>
    <property type="match status" value="1"/>
</dbReference>
<dbReference type="InterPro" id="IPR012944">
    <property type="entry name" value="SusD_RagB_dom"/>
</dbReference>
<proteinExistence type="inferred from homology"/>
<dbReference type="InterPro" id="IPR011990">
    <property type="entry name" value="TPR-like_helical_dom_sf"/>
</dbReference>
<evidence type="ECO:0000256" key="4">
    <source>
        <dbReference type="ARBA" id="ARBA00023136"/>
    </source>
</evidence>
<reference evidence="8 9" key="1">
    <citation type="submission" date="2023-02" db="EMBL/GenBank/DDBJ databases">
        <title>Genome sequence of Sphingobacterium sp. KACC 22765.</title>
        <authorList>
            <person name="Kim S."/>
            <person name="Heo J."/>
            <person name="Kwon S.-W."/>
        </authorList>
    </citation>
    <scope>NUCLEOTIDE SEQUENCE [LARGE SCALE GENOMIC DNA]</scope>
    <source>
        <strain evidence="8 9">KACC 22765</strain>
    </source>
</reference>
<protein>
    <submittedName>
        <fullName evidence="8">RagB/SusD family nutrient uptake outer membrane protein</fullName>
    </submittedName>
</protein>
<evidence type="ECO:0000256" key="5">
    <source>
        <dbReference type="ARBA" id="ARBA00023237"/>
    </source>
</evidence>
<sequence length="548" mass="62456">MKKTYLYILATLLLGSIYSCKDFLEEEPRNSTFVGEFWQSADDVRSALAGNYALLRDAITSGNSDVPRYYVFSEGTPSTYFTIQYSGDGLEGVQTGDFTWRYTIENNGDWTKYYKTIAMSNLVIEKVTAMDETIFVNQADPQRFKREALGQAYFLRALTYFMLTRVWGDVPLVLQSAEDPLAAAQVGRSPKAEVLEQIEKDCHQAAALLGWTYSDPQAARVTANKGSVYALLAHMYLWRATTTNLNSAEPIMQDVASADTTIAALKANGDYGLVDTASYYNTFIGKSREGIFEIAASEQNLEGSSRHIATFFLRQAQVDYYNPTYSRFFVPKSYFSTHYRKNVVGYGWVLNSANQWEWIEHIASIGETIYNDEYPDGVVVTADMMIDNSDIRMRKNFTDVNLDQPTCIKYSNVNYRAQNNAYISNNTIIFRYSDMLLLEAEIALYRSDVGKARSIINAFRSRNGSTSLVAESATKADVFYEYALERGKELYLEGHIYYDLIRTRQYAEFIPWLSPQRFLQGGFYWPVSQLLFKNNSFLTQTSYWIGKV</sequence>
<keyword evidence="9" id="KW-1185">Reference proteome</keyword>
<comment type="similarity">
    <text evidence="2">Belongs to the SusD family.</text>
</comment>
<evidence type="ECO:0000256" key="3">
    <source>
        <dbReference type="ARBA" id="ARBA00022729"/>
    </source>
</evidence>
<evidence type="ECO:0000259" key="6">
    <source>
        <dbReference type="Pfam" id="PF07980"/>
    </source>
</evidence>
<dbReference type="RefSeq" id="WP_274267674.1">
    <property type="nucleotide sequence ID" value="NZ_CP117880.1"/>
</dbReference>